<name>A0ABW2ACC8_9MICO</name>
<evidence type="ECO:0000313" key="1">
    <source>
        <dbReference type="EMBL" id="MFC6704457.1"/>
    </source>
</evidence>
<dbReference type="Proteomes" id="UP001596298">
    <property type="component" value="Unassembled WGS sequence"/>
</dbReference>
<comment type="caution">
    <text evidence="1">The sequence shown here is derived from an EMBL/GenBank/DDBJ whole genome shotgun (WGS) entry which is preliminary data.</text>
</comment>
<organism evidence="1 2">
    <name type="scientific">Flexivirga alba</name>
    <dbReference type="NCBI Taxonomy" id="702742"/>
    <lineage>
        <taxon>Bacteria</taxon>
        <taxon>Bacillati</taxon>
        <taxon>Actinomycetota</taxon>
        <taxon>Actinomycetes</taxon>
        <taxon>Micrococcales</taxon>
        <taxon>Dermacoccaceae</taxon>
        <taxon>Flexivirga</taxon>
    </lineage>
</organism>
<proteinExistence type="predicted"/>
<evidence type="ECO:0000313" key="2">
    <source>
        <dbReference type="Proteomes" id="UP001596298"/>
    </source>
</evidence>
<reference evidence="2" key="1">
    <citation type="journal article" date="2019" name="Int. J. Syst. Evol. Microbiol.">
        <title>The Global Catalogue of Microorganisms (GCM) 10K type strain sequencing project: providing services to taxonomists for standard genome sequencing and annotation.</title>
        <authorList>
            <consortium name="The Broad Institute Genomics Platform"/>
            <consortium name="The Broad Institute Genome Sequencing Center for Infectious Disease"/>
            <person name="Wu L."/>
            <person name="Ma J."/>
        </authorList>
    </citation>
    <scope>NUCLEOTIDE SEQUENCE [LARGE SCALE GENOMIC DNA]</scope>
    <source>
        <strain evidence="2">CCUG 58127</strain>
    </source>
</reference>
<accession>A0ABW2ACC8</accession>
<protein>
    <submittedName>
        <fullName evidence="1">Uncharacterized protein</fullName>
    </submittedName>
</protein>
<keyword evidence="2" id="KW-1185">Reference proteome</keyword>
<gene>
    <name evidence="1" type="ORF">ACFQDH_04030</name>
</gene>
<dbReference type="EMBL" id="JBHSWH010000001">
    <property type="protein sequence ID" value="MFC6704457.1"/>
    <property type="molecule type" value="Genomic_DNA"/>
</dbReference>
<sequence length="204" mass="21852">MGHRGESPTLDLDTLPRELRESLTAAMKGAEITLVGGDRELGQLVFRPSVLEGVVLPEPRSSTSEVKTPEGVTVVATAMKLSDSARRRLSDEFGSDYIVLDLHDAPPTADVLLINPVSPQLLNVLRGSFPEARLIITEIEDDELEVRYQGPVGRLLDAGASAYLPPRPVGEVATAVHAYLTQESVAALEAANRSASQLSGSDRD</sequence>
<dbReference type="RefSeq" id="WP_382398705.1">
    <property type="nucleotide sequence ID" value="NZ_JBHSWH010000001.1"/>
</dbReference>